<name>A0A068Y8L5_ECHMU</name>
<accession>A0A068Y8L5</accession>
<protein>
    <submittedName>
        <fullName evidence="1">Expressed protein</fullName>
    </submittedName>
</protein>
<evidence type="ECO:0000313" key="1">
    <source>
        <dbReference type="EMBL" id="CUT98895.1"/>
    </source>
</evidence>
<dbReference type="Proteomes" id="UP000017246">
    <property type="component" value="Unassembled WGS sequence"/>
</dbReference>
<keyword evidence="2" id="KW-1185">Reference proteome</keyword>
<organism evidence="1 2">
    <name type="scientific">Echinococcus multilocularis</name>
    <name type="common">Fox tapeworm</name>
    <dbReference type="NCBI Taxonomy" id="6211"/>
    <lineage>
        <taxon>Eukaryota</taxon>
        <taxon>Metazoa</taxon>
        <taxon>Spiralia</taxon>
        <taxon>Lophotrochozoa</taxon>
        <taxon>Platyhelminthes</taxon>
        <taxon>Cestoda</taxon>
        <taxon>Eucestoda</taxon>
        <taxon>Cyclophyllidea</taxon>
        <taxon>Taeniidae</taxon>
        <taxon>Echinococcus</taxon>
    </lineage>
</organism>
<evidence type="ECO:0000313" key="2">
    <source>
        <dbReference type="Proteomes" id="UP000017246"/>
    </source>
</evidence>
<reference evidence="1" key="2">
    <citation type="submission" date="2015-11" db="EMBL/GenBank/DDBJ databases">
        <authorList>
            <person name="Zhang Y."/>
            <person name="Guo Z."/>
        </authorList>
    </citation>
    <scope>NUCLEOTIDE SEQUENCE</scope>
</reference>
<dbReference type="AlphaFoldDB" id="A0A068Y8L5"/>
<proteinExistence type="predicted"/>
<dbReference type="EMBL" id="LN902845">
    <property type="protein sequence ID" value="CUT98895.1"/>
    <property type="molecule type" value="Genomic_DNA"/>
</dbReference>
<reference evidence="1" key="1">
    <citation type="journal article" date="2013" name="Nature">
        <title>The genomes of four tapeworm species reveal adaptations to parasitism.</title>
        <authorList>
            <person name="Tsai I.J."/>
            <person name="Zarowiecki M."/>
            <person name="Holroyd N."/>
            <person name="Garciarrubio A."/>
            <person name="Sanchez-Flores A."/>
            <person name="Brooks K.L."/>
            <person name="Tracey A."/>
            <person name="Bobes R.J."/>
            <person name="Fragoso G."/>
            <person name="Sciutto E."/>
            <person name="Aslett M."/>
            <person name="Beasley H."/>
            <person name="Bennett H.M."/>
            <person name="Cai J."/>
            <person name="Camicia F."/>
            <person name="Clark R."/>
            <person name="Cucher M."/>
            <person name="De Silva N."/>
            <person name="Day T.A."/>
            <person name="Deplazes P."/>
            <person name="Estrada K."/>
            <person name="Fernandez C."/>
            <person name="Holland P.W."/>
            <person name="Hou J."/>
            <person name="Hu S."/>
            <person name="Huckvale T."/>
            <person name="Hung S.S."/>
            <person name="Kamenetzky L."/>
            <person name="Keane J.A."/>
            <person name="Kiss F."/>
            <person name="Koziol U."/>
            <person name="Lambert O."/>
            <person name="Liu K."/>
            <person name="Luo X."/>
            <person name="Luo Y."/>
            <person name="Macchiaroli N."/>
            <person name="Nichol S."/>
            <person name="Paps J."/>
            <person name="Parkinson J."/>
            <person name="Pouchkina-Stantcheva N."/>
            <person name="Riddiford N."/>
            <person name="Rosenzvit M."/>
            <person name="Salinas G."/>
            <person name="Wasmuth J.D."/>
            <person name="Zamanian M."/>
            <person name="Zheng Y."/>
            <person name="Cai X."/>
            <person name="Soberon X."/>
            <person name="Olson P.D."/>
            <person name="Laclette J.P."/>
            <person name="Brehm K."/>
            <person name="Berriman M."/>
            <person name="Garciarrubio A."/>
            <person name="Bobes R.J."/>
            <person name="Fragoso G."/>
            <person name="Sanchez-Flores A."/>
            <person name="Estrada K."/>
            <person name="Cevallos M.A."/>
            <person name="Morett E."/>
            <person name="Gonzalez V."/>
            <person name="Portillo T."/>
            <person name="Ochoa-Leyva A."/>
            <person name="Jose M.V."/>
            <person name="Sciutto E."/>
            <person name="Landa A."/>
            <person name="Jimenez L."/>
            <person name="Valdes V."/>
            <person name="Carrero J.C."/>
            <person name="Larralde C."/>
            <person name="Morales-Montor J."/>
            <person name="Limon-Lason J."/>
            <person name="Soberon X."/>
            <person name="Laclette J.P."/>
        </authorList>
    </citation>
    <scope>NUCLEOTIDE SEQUENCE [LARGE SCALE GENOMIC DNA]</scope>
</reference>
<sequence length="71" mass="8238">MNKKLGEEIDKMRAFFKETKSPSNNYSFIDAIDFAEWTAKINNIDPEDLKVLYATAMFLIDQAKSPVQLRH</sequence>